<dbReference type="OrthoDB" id="515121at2759"/>
<dbReference type="EMBL" id="BEGY01000091">
    <property type="protein sequence ID" value="GAX83061.1"/>
    <property type="molecule type" value="Genomic_DNA"/>
</dbReference>
<feature type="region of interest" description="Disordered" evidence="1">
    <location>
        <begin position="265"/>
        <end position="286"/>
    </location>
</feature>
<dbReference type="Proteomes" id="UP000232323">
    <property type="component" value="Unassembled WGS sequence"/>
</dbReference>
<sequence>MKSLNLSGSKAKTSKFTSGLLVSHANGSLRKPSSRGIWSDVNLTTARCLGHGDVDDNYRHIDGNRKERQYDMWDNNMTDFSNSSDSTGDDLMAVLRKSHLWALKNRPSVNLLTADMNTLARIPEVYMIMFKARTREEEEGIYSLRATGPDGLPKEMILAFEDRDDADRYAGQLEVTMEPHKPTVCEIQVKMLVSFCQDRGYQCRCEPCGSVLMPPEASVGLTDWERTKKLRSGHFQVLEAEPTSVQREGLDHDVAIGSGNVAVLHSETSPTTPASPSDSGLSFIQDPSSMNEEELIAMRRHLETLLP</sequence>
<dbReference type="STRING" id="1157962.A0A250XJ00"/>
<feature type="compositionally biased region" description="Low complexity" evidence="1">
    <location>
        <begin position="266"/>
        <end position="279"/>
    </location>
</feature>
<evidence type="ECO:0000313" key="3">
    <source>
        <dbReference type="Proteomes" id="UP000232323"/>
    </source>
</evidence>
<comment type="caution">
    <text evidence="2">The sequence shown here is derived from an EMBL/GenBank/DDBJ whole genome shotgun (WGS) entry which is preliminary data.</text>
</comment>
<dbReference type="AlphaFoldDB" id="A0A250XJ00"/>
<proteinExistence type="predicted"/>
<gene>
    <name evidence="2" type="ORF">CEUSTIGMA_g10487.t1</name>
</gene>
<dbReference type="Pfam" id="PF11360">
    <property type="entry name" value="DUF3110"/>
    <property type="match status" value="1"/>
</dbReference>
<protein>
    <submittedName>
        <fullName evidence="2">Uncharacterized protein</fullName>
    </submittedName>
</protein>
<dbReference type="InterPro" id="IPR021503">
    <property type="entry name" value="DUF3110"/>
</dbReference>
<keyword evidence="3" id="KW-1185">Reference proteome</keyword>
<reference evidence="2 3" key="1">
    <citation type="submission" date="2017-08" db="EMBL/GenBank/DDBJ databases">
        <title>Acidophilic green algal genome provides insights into adaptation to an acidic environment.</title>
        <authorList>
            <person name="Hirooka S."/>
            <person name="Hirose Y."/>
            <person name="Kanesaki Y."/>
            <person name="Higuchi S."/>
            <person name="Fujiwara T."/>
            <person name="Onuma R."/>
            <person name="Era A."/>
            <person name="Ohbayashi R."/>
            <person name="Uzuka A."/>
            <person name="Nozaki H."/>
            <person name="Yoshikawa H."/>
            <person name="Miyagishima S.Y."/>
        </authorList>
    </citation>
    <scope>NUCLEOTIDE SEQUENCE [LARGE SCALE GENOMIC DNA]</scope>
    <source>
        <strain evidence="2 3">NIES-2499</strain>
    </source>
</reference>
<accession>A0A250XJ00</accession>
<organism evidence="2 3">
    <name type="scientific">Chlamydomonas eustigma</name>
    <dbReference type="NCBI Taxonomy" id="1157962"/>
    <lineage>
        <taxon>Eukaryota</taxon>
        <taxon>Viridiplantae</taxon>
        <taxon>Chlorophyta</taxon>
        <taxon>core chlorophytes</taxon>
        <taxon>Chlorophyceae</taxon>
        <taxon>CS clade</taxon>
        <taxon>Chlamydomonadales</taxon>
        <taxon>Chlamydomonadaceae</taxon>
        <taxon>Chlamydomonas</taxon>
    </lineage>
</organism>
<name>A0A250XJ00_9CHLO</name>
<evidence type="ECO:0000256" key="1">
    <source>
        <dbReference type="SAM" id="MobiDB-lite"/>
    </source>
</evidence>
<evidence type="ECO:0000313" key="2">
    <source>
        <dbReference type="EMBL" id="GAX83061.1"/>
    </source>
</evidence>